<organism evidence="7 8">
    <name type="scientific">Cellulomonas denverensis</name>
    <dbReference type="NCBI Taxonomy" id="264297"/>
    <lineage>
        <taxon>Bacteria</taxon>
        <taxon>Bacillati</taxon>
        <taxon>Actinomycetota</taxon>
        <taxon>Actinomycetes</taxon>
        <taxon>Micrococcales</taxon>
        <taxon>Cellulomonadaceae</taxon>
        <taxon>Cellulomonas</taxon>
    </lineage>
</organism>
<feature type="region of interest" description="Disordered" evidence="3">
    <location>
        <begin position="565"/>
        <end position="602"/>
    </location>
</feature>
<dbReference type="PROSITE" id="PS50012">
    <property type="entry name" value="RCC1_3"/>
    <property type="match status" value="6"/>
</dbReference>
<dbReference type="GO" id="GO:0005085">
    <property type="term" value="F:guanyl-nucleotide exchange factor activity"/>
    <property type="evidence" value="ECO:0007669"/>
    <property type="project" value="TreeGrafter"/>
</dbReference>
<dbReference type="EMBL" id="JAAXOX010000001">
    <property type="protein sequence ID" value="NKY21711.1"/>
    <property type="molecule type" value="Genomic_DNA"/>
</dbReference>
<dbReference type="InterPro" id="IPR009091">
    <property type="entry name" value="RCC1/BLIP-II"/>
</dbReference>
<dbReference type="RefSeq" id="WP_168628761.1">
    <property type="nucleotide sequence ID" value="NZ_BONL01000010.1"/>
</dbReference>
<feature type="chain" id="PRO_5030938714" description="RCC1-like domain-containing protein" evidence="5">
    <location>
        <begin position="30"/>
        <end position="636"/>
    </location>
</feature>
<dbReference type="SUPFAM" id="SSF50985">
    <property type="entry name" value="RCC1/BLIP-II"/>
    <property type="match status" value="2"/>
</dbReference>
<dbReference type="InterPro" id="IPR058923">
    <property type="entry name" value="RCC1-like_dom"/>
</dbReference>
<feature type="compositionally biased region" description="Low complexity" evidence="3">
    <location>
        <begin position="583"/>
        <end position="602"/>
    </location>
</feature>
<dbReference type="Gene3D" id="2.130.10.30">
    <property type="entry name" value="Regulator of chromosome condensation 1/beta-lactamase-inhibitor protein II"/>
    <property type="match status" value="2"/>
</dbReference>
<reference evidence="7 8" key="1">
    <citation type="submission" date="2020-04" db="EMBL/GenBank/DDBJ databases">
        <title>MicrobeNet Type strains.</title>
        <authorList>
            <person name="Nicholson A.C."/>
        </authorList>
    </citation>
    <scope>NUCLEOTIDE SEQUENCE [LARGE SCALE GENOMIC DNA]</scope>
    <source>
        <strain evidence="7 8">ATCC BAA-788</strain>
    </source>
</reference>
<dbReference type="PRINTS" id="PR00633">
    <property type="entry name" value="RCCNDNSATION"/>
</dbReference>
<dbReference type="GO" id="GO:0005737">
    <property type="term" value="C:cytoplasm"/>
    <property type="evidence" value="ECO:0007669"/>
    <property type="project" value="TreeGrafter"/>
</dbReference>
<dbReference type="Pfam" id="PF00415">
    <property type="entry name" value="RCC1"/>
    <property type="match status" value="1"/>
</dbReference>
<evidence type="ECO:0000313" key="7">
    <source>
        <dbReference type="EMBL" id="NKY21711.1"/>
    </source>
</evidence>
<evidence type="ECO:0000256" key="3">
    <source>
        <dbReference type="SAM" id="MobiDB-lite"/>
    </source>
</evidence>
<dbReference type="InterPro" id="IPR000408">
    <property type="entry name" value="Reg_chr_condens"/>
</dbReference>
<sequence>MPAPSLFRRATVAAIALGLTAAGAGLAHAAPTPDGGPTAGGTVVGDVLPGFAFTEVSAGGAFSVALGQDGLLYSWGQDAQGQLGNGAADTAAHTVPAPVDTPSGVTFTQVVAGNEHALALGSDGVLYAWGDNVDGQLGNGTLTDSPSPTPVLLPPGSTVTALAAGYRHSAALLSDGTLLMWGANASGQLGSGTFIRSSTPLPVSMPPGVGVTTLTAGSSQGSHMLVIGTDGQTYGWGSNGSGQVGTGSLGGVEYLPVLVQAPAGVRFVQVTAGWWHSLAIADDGTLWSWGANADGQLGTGTVLTRYAPGPVSADPALRFTTITSSIDTSAALSTDGVVYSWGNPFYGVIGDGSGQTSPDVRVPTPAQLPAGTRITALRQGGVQVNAIADDGTFYSWGTGPGLGLGGAVTDRAPTPTVQPVDLTVDQVTFGGVPGTAVAPTAGGWTATTPGGCGPVDVTVGYRVFGGPVQQQTTPDGFSYGTLPAIVDQPESVQVGARGSATVSVTVTGDDAPTIQWQSRTGTGPWTDLAGETADSLTVTPAATEDVRAVVTNCLGSVTSDAATLTVAAGPGTPTPTPTPATPAGPAGPAGTTPADPGSTGVRTLAITGGEAAGIAGIAALLTAAGTLLVLGRRRAH</sequence>
<dbReference type="InterPro" id="IPR036179">
    <property type="entry name" value="Ig-like_dom_sf"/>
</dbReference>
<proteinExistence type="predicted"/>
<keyword evidence="2" id="KW-0677">Repeat</keyword>
<feature type="signal peptide" evidence="5">
    <location>
        <begin position="1"/>
        <end position="29"/>
    </location>
</feature>
<keyword evidence="4" id="KW-1133">Transmembrane helix</keyword>
<name>A0A7X6KSY3_9CELL</name>
<dbReference type="PROSITE" id="PS00626">
    <property type="entry name" value="RCC1_2"/>
    <property type="match status" value="2"/>
</dbReference>
<protein>
    <recommendedName>
        <fullName evidence="6">RCC1-like domain-containing protein</fullName>
    </recommendedName>
</protein>
<dbReference type="InterPro" id="IPR013783">
    <property type="entry name" value="Ig-like_fold"/>
</dbReference>
<dbReference type="AlphaFoldDB" id="A0A7X6KSY3"/>
<dbReference type="SUPFAM" id="SSF48726">
    <property type="entry name" value="Immunoglobulin"/>
    <property type="match status" value="1"/>
</dbReference>
<accession>A0A7X6KSY3</accession>
<keyword evidence="1" id="KW-0344">Guanine-nucleotide releasing factor</keyword>
<comment type="caution">
    <text evidence="7">The sequence shown here is derived from an EMBL/GenBank/DDBJ whole genome shotgun (WGS) entry which is preliminary data.</text>
</comment>
<feature type="compositionally biased region" description="Pro residues" evidence="3">
    <location>
        <begin position="572"/>
        <end position="582"/>
    </location>
</feature>
<keyword evidence="4" id="KW-0812">Transmembrane</keyword>
<keyword evidence="5" id="KW-0732">Signal</keyword>
<evidence type="ECO:0000256" key="1">
    <source>
        <dbReference type="ARBA" id="ARBA00022658"/>
    </source>
</evidence>
<dbReference type="Gene3D" id="2.60.40.10">
    <property type="entry name" value="Immunoglobulins"/>
    <property type="match status" value="1"/>
</dbReference>
<dbReference type="Proteomes" id="UP000581206">
    <property type="component" value="Unassembled WGS sequence"/>
</dbReference>
<dbReference type="PANTHER" id="PTHR45982">
    <property type="entry name" value="REGULATOR OF CHROMOSOME CONDENSATION"/>
    <property type="match status" value="1"/>
</dbReference>
<gene>
    <name evidence="7" type="ORF">HGA03_03420</name>
</gene>
<feature type="domain" description="RCC1-like" evidence="6">
    <location>
        <begin position="157"/>
        <end position="431"/>
    </location>
</feature>
<evidence type="ECO:0000256" key="2">
    <source>
        <dbReference type="ARBA" id="ARBA00022737"/>
    </source>
</evidence>
<keyword evidence="8" id="KW-1185">Reference proteome</keyword>
<keyword evidence="4" id="KW-0472">Membrane</keyword>
<dbReference type="InterPro" id="IPR051553">
    <property type="entry name" value="Ran_GTPase-activating"/>
</dbReference>
<dbReference type="Pfam" id="PF25390">
    <property type="entry name" value="WD40_RLD"/>
    <property type="match status" value="1"/>
</dbReference>
<evidence type="ECO:0000256" key="4">
    <source>
        <dbReference type="SAM" id="Phobius"/>
    </source>
</evidence>
<evidence type="ECO:0000313" key="8">
    <source>
        <dbReference type="Proteomes" id="UP000581206"/>
    </source>
</evidence>
<dbReference type="GO" id="GO:0005975">
    <property type="term" value="P:carbohydrate metabolic process"/>
    <property type="evidence" value="ECO:0007669"/>
    <property type="project" value="UniProtKB-ARBA"/>
</dbReference>
<evidence type="ECO:0000256" key="5">
    <source>
        <dbReference type="SAM" id="SignalP"/>
    </source>
</evidence>
<feature type="transmembrane region" description="Helical" evidence="4">
    <location>
        <begin position="611"/>
        <end position="630"/>
    </location>
</feature>
<evidence type="ECO:0000259" key="6">
    <source>
        <dbReference type="Pfam" id="PF25390"/>
    </source>
</evidence>
<dbReference type="PANTHER" id="PTHR45982:SF1">
    <property type="entry name" value="REGULATOR OF CHROMOSOME CONDENSATION"/>
    <property type="match status" value="1"/>
</dbReference>